<dbReference type="InterPro" id="IPR010332">
    <property type="entry name" value="ATPase_terminase-su_N"/>
</dbReference>
<dbReference type="Pfam" id="PF06056">
    <property type="entry name" value="Terminase_5"/>
    <property type="match status" value="1"/>
</dbReference>
<dbReference type="AlphaFoldDB" id="A0A2N3IFD3"/>
<sequence length="130" mass="15240">MSKGDIIKTLITESGLPITEIARRINVDRRTIYAYMKKDNWKPETLKQISIACNKDANYLLKKILDSNTKQEEDKQIKIEEPDVIYHNTKKINDLLNENAVLLHKLVELQEKHILLHEEYLQLKKNNSAK</sequence>
<dbReference type="InterPro" id="IPR001387">
    <property type="entry name" value="Cro/C1-type_HTH"/>
</dbReference>
<keyword evidence="1" id="KW-0175">Coiled coil</keyword>
<evidence type="ECO:0000313" key="4">
    <source>
        <dbReference type="Proteomes" id="UP000233618"/>
    </source>
</evidence>
<evidence type="ECO:0000259" key="2">
    <source>
        <dbReference type="PROSITE" id="PS50943"/>
    </source>
</evidence>
<reference evidence="3 4" key="1">
    <citation type="journal article" date="2017" name="Front. Microbiol.">
        <title>Labilibaculum manganireducens gen. nov., sp. nov. and Labilibaculum filiforme sp. nov., Novel Bacteroidetes Isolated from Subsurface Sediments of the Baltic Sea.</title>
        <authorList>
            <person name="Vandieken V."/>
            <person name="Marshall I.P."/>
            <person name="Niemann H."/>
            <person name="Engelen B."/>
            <person name="Cypionka H."/>
        </authorList>
    </citation>
    <scope>NUCLEOTIDE SEQUENCE [LARGE SCALE GENOMIC DNA]</scope>
    <source>
        <strain evidence="3 4">59.10-2M</strain>
    </source>
</reference>
<protein>
    <recommendedName>
        <fullName evidence="2">HTH cro/C1-type domain-containing protein</fullName>
    </recommendedName>
</protein>
<dbReference type="Gene3D" id="1.10.260.40">
    <property type="entry name" value="lambda repressor-like DNA-binding domains"/>
    <property type="match status" value="1"/>
</dbReference>
<dbReference type="PROSITE" id="PS50943">
    <property type="entry name" value="HTH_CROC1"/>
    <property type="match status" value="1"/>
</dbReference>
<comment type="caution">
    <text evidence="3">The sequence shown here is derived from an EMBL/GenBank/DDBJ whole genome shotgun (WGS) entry which is preliminary data.</text>
</comment>
<name>A0A2N3IFD3_9BACT</name>
<proteinExistence type="predicted"/>
<dbReference type="RefSeq" id="WP_101308062.1">
    <property type="nucleotide sequence ID" value="NZ_MVDE01000002.1"/>
</dbReference>
<evidence type="ECO:0000256" key="1">
    <source>
        <dbReference type="SAM" id="Coils"/>
    </source>
</evidence>
<dbReference type="EMBL" id="MVDE01000002">
    <property type="protein sequence ID" value="PKQ69007.1"/>
    <property type="molecule type" value="Genomic_DNA"/>
</dbReference>
<dbReference type="Proteomes" id="UP000233618">
    <property type="component" value="Unassembled WGS sequence"/>
</dbReference>
<feature type="coiled-coil region" evidence="1">
    <location>
        <begin position="92"/>
        <end position="126"/>
    </location>
</feature>
<organism evidence="3 4">
    <name type="scientific">Labilibaculum manganireducens</name>
    <dbReference type="NCBI Taxonomy" id="1940525"/>
    <lineage>
        <taxon>Bacteria</taxon>
        <taxon>Pseudomonadati</taxon>
        <taxon>Bacteroidota</taxon>
        <taxon>Bacteroidia</taxon>
        <taxon>Marinilabiliales</taxon>
        <taxon>Marinifilaceae</taxon>
        <taxon>Labilibaculum</taxon>
    </lineage>
</organism>
<accession>A0A2N3IFD3</accession>
<keyword evidence="4" id="KW-1185">Reference proteome</keyword>
<dbReference type="SUPFAM" id="SSF47413">
    <property type="entry name" value="lambda repressor-like DNA-binding domains"/>
    <property type="match status" value="1"/>
</dbReference>
<dbReference type="InterPro" id="IPR010982">
    <property type="entry name" value="Lambda_DNA-bd_dom_sf"/>
</dbReference>
<gene>
    <name evidence="3" type="ORF">BZG01_01495</name>
</gene>
<dbReference type="GO" id="GO:0003677">
    <property type="term" value="F:DNA binding"/>
    <property type="evidence" value="ECO:0007669"/>
    <property type="project" value="InterPro"/>
</dbReference>
<feature type="domain" description="HTH cro/C1-type" evidence="2">
    <location>
        <begin position="7"/>
        <end position="60"/>
    </location>
</feature>
<evidence type="ECO:0000313" key="3">
    <source>
        <dbReference type="EMBL" id="PKQ69007.1"/>
    </source>
</evidence>